<sequence>MYSLPMELRERSHHRRCIVGCSRSGRACRPQCTQEDPSFGVGVSPAAQAGGGPRPLRARGAWWAWLQESPKGVSRIGAERALFTEQALGPSRDHALQSAHRPWQARNVHGSKRASSGARQNSLRGPPSGGASGDPPGGIGRRAGWEPVPEGEDRGEERRTRSRHRYQTSVGYVWARSVTVQDGRTGAEVTASGCQVRDHPLVDCCRWFLTSTLETVCSCMVEAGFAKLP</sequence>
<comment type="caution">
    <text evidence="2">The sequence shown here is derived from an EMBL/GenBank/DDBJ whole genome shotgun (WGS) entry which is preliminary data.</text>
</comment>
<protein>
    <submittedName>
        <fullName evidence="2">Uncharacterized protein</fullName>
    </submittedName>
</protein>
<name>A0AAV7TMX5_PLEWA</name>
<feature type="compositionally biased region" description="Gly residues" evidence="1">
    <location>
        <begin position="127"/>
        <end position="141"/>
    </location>
</feature>
<accession>A0AAV7TMX5</accession>
<proteinExistence type="predicted"/>
<evidence type="ECO:0000256" key="1">
    <source>
        <dbReference type="SAM" id="MobiDB-lite"/>
    </source>
</evidence>
<organism evidence="2 3">
    <name type="scientific">Pleurodeles waltl</name>
    <name type="common">Iberian ribbed newt</name>
    <dbReference type="NCBI Taxonomy" id="8319"/>
    <lineage>
        <taxon>Eukaryota</taxon>
        <taxon>Metazoa</taxon>
        <taxon>Chordata</taxon>
        <taxon>Craniata</taxon>
        <taxon>Vertebrata</taxon>
        <taxon>Euteleostomi</taxon>
        <taxon>Amphibia</taxon>
        <taxon>Batrachia</taxon>
        <taxon>Caudata</taxon>
        <taxon>Salamandroidea</taxon>
        <taxon>Salamandridae</taxon>
        <taxon>Pleurodelinae</taxon>
        <taxon>Pleurodeles</taxon>
    </lineage>
</organism>
<dbReference type="Proteomes" id="UP001066276">
    <property type="component" value="Chromosome 3_2"/>
</dbReference>
<feature type="compositionally biased region" description="Polar residues" evidence="1">
    <location>
        <begin position="113"/>
        <end position="123"/>
    </location>
</feature>
<evidence type="ECO:0000313" key="3">
    <source>
        <dbReference type="Proteomes" id="UP001066276"/>
    </source>
</evidence>
<dbReference type="EMBL" id="JANPWB010000006">
    <property type="protein sequence ID" value="KAJ1178009.1"/>
    <property type="molecule type" value="Genomic_DNA"/>
</dbReference>
<evidence type="ECO:0000313" key="2">
    <source>
        <dbReference type="EMBL" id="KAJ1178009.1"/>
    </source>
</evidence>
<dbReference type="AlphaFoldDB" id="A0AAV7TMX5"/>
<reference evidence="2" key="1">
    <citation type="journal article" date="2022" name="bioRxiv">
        <title>Sequencing and chromosome-scale assembly of the giantPleurodeles waltlgenome.</title>
        <authorList>
            <person name="Brown T."/>
            <person name="Elewa A."/>
            <person name="Iarovenko S."/>
            <person name="Subramanian E."/>
            <person name="Araus A.J."/>
            <person name="Petzold A."/>
            <person name="Susuki M."/>
            <person name="Suzuki K.-i.T."/>
            <person name="Hayashi T."/>
            <person name="Toyoda A."/>
            <person name="Oliveira C."/>
            <person name="Osipova E."/>
            <person name="Leigh N.D."/>
            <person name="Simon A."/>
            <person name="Yun M.H."/>
        </authorList>
    </citation>
    <scope>NUCLEOTIDE SEQUENCE</scope>
    <source>
        <strain evidence="2">20211129_DDA</strain>
        <tissue evidence="2">Liver</tissue>
    </source>
</reference>
<keyword evidence="3" id="KW-1185">Reference proteome</keyword>
<feature type="region of interest" description="Disordered" evidence="1">
    <location>
        <begin position="90"/>
        <end position="163"/>
    </location>
</feature>
<gene>
    <name evidence="2" type="ORF">NDU88_003259</name>
</gene>